<comment type="caution">
    <text evidence="5">The sequence shown here is derived from an EMBL/GenBank/DDBJ whole genome shotgun (WGS) entry which is preliminary data.</text>
</comment>
<dbReference type="SMART" id="SM00530">
    <property type="entry name" value="HTH_XRE"/>
    <property type="match status" value="1"/>
</dbReference>
<dbReference type="Pfam" id="PF01381">
    <property type="entry name" value="HTH_3"/>
    <property type="match status" value="1"/>
</dbReference>
<name>A0A927FJD6_9BURK</name>
<sequence>MAKPSPKYAKSPVLTGLGAVIRELRSEIGRSQEALAVDAELDRSYMGGIERGEHNLTLINLQKIATALGTQPSKILQAAGY</sequence>
<dbReference type="PROSITE" id="PS50943">
    <property type="entry name" value="HTH_CROC1"/>
    <property type="match status" value="1"/>
</dbReference>
<proteinExistence type="predicted"/>
<evidence type="ECO:0000256" key="2">
    <source>
        <dbReference type="ARBA" id="ARBA00023125"/>
    </source>
</evidence>
<dbReference type="AlphaFoldDB" id="A0A927FJD6"/>
<organism evidence="5 6">
    <name type="scientific">Limnohabitans radicicola</name>
    <dbReference type="NCBI Taxonomy" id="2771427"/>
    <lineage>
        <taxon>Bacteria</taxon>
        <taxon>Pseudomonadati</taxon>
        <taxon>Pseudomonadota</taxon>
        <taxon>Betaproteobacteria</taxon>
        <taxon>Burkholderiales</taxon>
        <taxon>Comamonadaceae</taxon>
        <taxon>Limnohabitans</taxon>
    </lineage>
</organism>
<reference evidence="5" key="1">
    <citation type="submission" date="2020-09" db="EMBL/GenBank/DDBJ databases">
        <title>Genome seq and assembly of Limnohabitants sp.</title>
        <authorList>
            <person name="Chhetri G."/>
        </authorList>
    </citation>
    <scope>NUCLEOTIDE SEQUENCE</scope>
    <source>
        <strain evidence="5">JUR4</strain>
    </source>
</reference>
<keyword evidence="3" id="KW-0804">Transcription</keyword>
<feature type="domain" description="HTH cro/C1-type" evidence="4">
    <location>
        <begin position="21"/>
        <end position="75"/>
    </location>
</feature>
<dbReference type="PANTHER" id="PTHR46797:SF23">
    <property type="entry name" value="HTH-TYPE TRANSCRIPTIONAL REGULATOR SUTR"/>
    <property type="match status" value="1"/>
</dbReference>
<dbReference type="InterPro" id="IPR050807">
    <property type="entry name" value="TransReg_Diox_bact_type"/>
</dbReference>
<dbReference type="GO" id="GO:0005829">
    <property type="term" value="C:cytosol"/>
    <property type="evidence" value="ECO:0007669"/>
    <property type="project" value="TreeGrafter"/>
</dbReference>
<evidence type="ECO:0000256" key="1">
    <source>
        <dbReference type="ARBA" id="ARBA00023015"/>
    </source>
</evidence>
<dbReference type="GO" id="GO:0003677">
    <property type="term" value="F:DNA binding"/>
    <property type="evidence" value="ECO:0007669"/>
    <property type="project" value="UniProtKB-KW"/>
</dbReference>
<dbReference type="InterPro" id="IPR001387">
    <property type="entry name" value="Cro/C1-type_HTH"/>
</dbReference>
<protein>
    <submittedName>
        <fullName evidence="5">Helix-turn-helix transcriptional regulator</fullName>
    </submittedName>
</protein>
<dbReference type="RefSeq" id="WP_191819128.1">
    <property type="nucleotide sequence ID" value="NZ_JACYFT010000002.1"/>
</dbReference>
<evidence type="ECO:0000259" key="4">
    <source>
        <dbReference type="PROSITE" id="PS50943"/>
    </source>
</evidence>
<accession>A0A927FJD6</accession>
<keyword evidence="6" id="KW-1185">Reference proteome</keyword>
<evidence type="ECO:0000313" key="5">
    <source>
        <dbReference type="EMBL" id="MBD8050635.1"/>
    </source>
</evidence>
<dbReference type="Gene3D" id="1.10.260.40">
    <property type="entry name" value="lambda repressor-like DNA-binding domains"/>
    <property type="match status" value="1"/>
</dbReference>
<dbReference type="GO" id="GO:0003700">
    <property type="term" value="F:DNA-binding transcription factor activity"/>
    <property type="evidence" value="ECO:0007669"/>
    <property type="project" value="TreeGrafter"/>
</dbReference>
<evidence type="ECO:0000313" key="6">
    <source>
        <dbReference type="Proteomes" id="UP000647424"/>
    </source>
</evidence>
<dbReference type="CDD" id="cd00093">
    <property type="entry name" value="HTH_XRE"/>
    <property type="match status" value="1"/>
</dbReference>
<dbReference type="EMBL" id="JACYFT010000002">
    <property type="protein sequence ID" value="MBD8050635.1"/>
    <property type="molecule type" value="Genomic_DNA"/>
</dbReference>
<dbReference type="PANTHER" id="PTHR46797">
    <property type="entry name" value="HTH-TYPE TRANSCRIPTIONAL REGULATOR"/>
    <property type="match status" value="1"/>
</dbReference>
<keyword evidence="2" id="KW-0238">DNA-binding</keyword>
<dbReference type="InterPro" id="IPR010982">
    <property type="entry name" value="Lambda_DNA-bd_dom_sf"/>
</dbReference>
<dbReference type="Proteomes" id="UP000647424">
    <property type="component" value="Unassembled WGS sequence"/>
</dbReference>
<keyword evidence="1" id="KW-0805">Transcription regulation</keyword>
<evidence type="ECO:0000256" key="3">
    <source>
        <dbReference type="ARBA" id="ARBA00023163"/>
    </source>
</evidence>
<dbReference type="SUPFAM" id="SSF47413">
    <property type="entry name" value="lambda repressor-like DNA-binding domains"/>
    <property type="match status" value="1"/>
</dbReference>
<gene>
    <name evidence="5" type="ORF">IC609_08760</name>
</gene>